<evidence type="ECO:0000256" key="2">
    <source>
        <dbReference type="SAM" id="MobiDB-lite"/>
    </source>
</evidence>
<feature type="region of interest" description="Disordered" evidence="2">
    <location>
        <begin position="165"/>
        <end position="187"/>
    </location>
</feature>
<dbReference type="SUPFAM" id="SSF53300">
    <property type="entry name" value="vWA-like"/>
    <property type="match status" value="1"/>
</dbReference>
<feature type="domain" description="VWFA" evidence="3">
    <location>
        <begin position="218"/>
        <end position="419"/>
    </location>
</feature>
<comment type="caution">
    <text evidence="4">The sequence shown here is derived from an EMBL/GenBank/DDBJ whole genome shotgun (WGS) entry which is preliminary data.</text>
</comment>
<keyword evidence="1" id="KW-0778">Tellurium resistance</keyword>
<evidence type="ECO:0000313" key="4">
    <source>
        <dbReference type="EMBL" id="OAH42018.1"/>
    </source>
</evidence>
<dbReference type="InterPro" id="IPR003325">
    <property type="entry name" value="TerD"/>
</dbReference>
<name>A0A177JLT6_SPHYA</name>
<dbReference type="CDD" id="cd06974">
    <property type="entry name" value="TerD_like"/>
    <property type="match status" value="1"/>
</dbReference>
<protein>
    <recommendedName>
        <fullName evidence="3">VWFA domain-containing protein</fullName>
    </recommendedName>
</protein>
<feature type="compositionally biased region" description="Pro residues" evidence="2">
    <location>
        <begin position="174"/>
        <end position="184"/>
    </location>
</feature>
<evidence type="ECO:0000256" key="1">
    <source>
        <dbReference type="ARBA" id="ARBA00022686"/>
    </source>
</evidence>
<evidence type="ECO:0000313" key="5">
    <source>
        <dbReference type="Proteomes" id="UP000077262"/>
    </source>
</evidence>
<dbReference type="InterPro" id="IPR036465">
    <property type="entry name" value="vWFA_dom_sf"/>
</dbReference>
<organism evidence="4 5">
    <name type="scientific">Sphingobium yanoikuyae</name>
    <name type="common">Sphingomonas yanoikuyae</name>
    <dbReference type="NCBI Taxonomy" id="13690"/>
    <lineage>
        <taxon>Bacteria</taxon>
        <taxon>Pseudomonadati</taxon>
        <taxon>Pseudomonadota</taxon>
        <taxon>Alphaproteobacteria</taxon>
        <taxon>Sphingomonadales</taxon>
        <taxon>Sphingomonadaceae</taxon>
        <taxon>Sphingobium</taxon>
    </lineage>
</organism>
<dbReference type="PANTHER" id="PTHR32097:SF3">
    <property type="entry name" value="TELLURITE RESISTANCE PROTEIN"/>
    <property type="match status" value="1"/>
</dbReference>
<dbReference type="GO" id="GO:0046690">
    <property type="term" value="P:response to tellurium ion"/>
    <property type="evidence" value="ECO:0007669"/>
    <property type="project" value="UniProtKB-KW"/>
</dbReference>
<proteinExistence type="predicted"/>
<dbReference type="Proteomes" id="UP000077262">
    <property type="component" value="Unassembled WGS sequence"/>
</dbReference>
<dbReference type="Pfam" id="PF02342">
    <property type="entry name" value="TerD"/>
    <property type="match status" value="1"/>
</dbReference>
<dbReference type="Gene3D" id="3.40.50.410">
    <property type="entry name" value="von Willebrand factor, type A domain"/>
    <property type="match status" value="1"/>
</dbReference>
<dbReference type="InterPro" id="IPR002035">
    <property type="entry name" value="VWF_A"/>
</dbReference>
<dbReference type="EMBL" id="LSTR01000046">
    <property type="protein sequence ID" value="OAH42018.1"/>
    <property type="molecule type" value="Genomic_DNA"/>
</dbReference>
<dbReference type="PROSITE" id="PS50234">
    <property type="entry name" value="VWFA"/>
    <property type="match status" value="1"/>
</dbReference>
<dbReference type="Pfam" id="PF10138">
    <property type="entry name" value="vWA-TerF-like"/>
    <property type="match status" value="1"/>
</dbReference>
<gene>
    <name evidence="4" type="ORF">AX777_22290</name>
</gene>
<evidence type="ECO:0000259" key="3">
    <source>
        <dbReference type="PROSITE" id="PS50234"/>
    </source>
</evidence>
<dbReference type="SMART" id="SM00327">
    <property type="entry name" value="VWA"/>
    <property type="match status" value="1"/>
</dbReference>
<dbReference type="PANTHER" id="PTHR32097">
    <property type="entry name" value="CAMP-BINDING PROTEIN 1-RELATED"/>
    <property type="match status" value="1"/>
</dbReference>
<dbReference type="AlphaFoldDB" id="A0A177JLT6"/>
<dbReference type="InterPro" id="IPR051324">
    <property type="entry name" value="Stress/Tellurium_Resist"/>
</dbReference>
<dbReference type="Gene3D" id="2.60.60.30">
    <property type="entry name" value="sav2460 like domains"/>
    <property type="match status" value="1"/>
</dbReference>
<reference evidence="4 5" key="1">
    <citation type="submission" date="2016-02" db="EMBL/GenBank/DDBJ databases">
        <authorList>
            <person name="Wen L."/>
            <person name="He K."/>
            <person name="Yang H."/>
        </authorList>
    </citation>
    <scope>NUCLEOTIDE SEQUENCE [LARGE SCALE GENOMIC DNA]</scope>
    <source>
        <strain evidence="4 5">CD09_2</strain>
    </source>
</reference>
<dbReference type="OrthoDB" id="5756874at2"/>
<accession>A0A177JLT6</accession>
<sequence>MNLMNPGEKRAIADFTDSNVINVIVAHDPADIDIAAFGLDAAKKIADDRYTVLFSNNASPDKSITMSRLDSGTLFSIYPEKVPGHIDRITITATHDTLPLQRATVLKATINNAVTVDAKPHLGDEKAVMLLDLYRHNGAWRLGAVVQGFAGGLAALVTHFGGEVDDGSASSPAPSTPAPAPIPSAAPSAPVSLSKVDLRKQQVGVSLKKLGIEHEKAEVLFVIDGSGSMAKLYSNGTVQETVERIAPVALRLDDDGTMSTWFYASRCKQVEDLTATNLEGFVARTLPSPGAKIGARETGKKGFFGGAVKEGGDSIGYGNNEPVVMNAILDAEPSHRTKPLVIIFLTDGGIDGSTSKEIIAILQRISIRPIFWQFVGVGNANYGVLRKLDTIDGRVVDNAGFFSVDDLSRISDDQLYDRILSEFPAWLKAARAARIMP</sequence>
<dbReference type="InterPro" id="IPR019303">
    <property type="entry name" value="vWA_TerF_C"/>
</dbReference>